<evidence type="ECO:0000256" key="2">
    <source>
        <dbReference type="SAM" id="SignalP"/>
    </source>
</evidence>
<dbReference type="InterPro" id="IPR047903">
    <property type="entry name" value="NDxxF_lipo"/>
</dbReference>
<accession>A0ABN5WCV0</accession>
<feature type="chain" id="PRO_5047357168" description="NDxxF motif lipoprotein" evidence="2">
    <location>
        <begin position="20"/>
        <end position="208"/>
    </location>
</feature>
<dbReference type="PROSITE" id="PS51257">
    <property type="entry name" value="PROKAR_LIPOPROTEIN"/>
    <property type="match status" value="1"/>
</dbReference>
<name>A0ABN5WCV0_9STAP</name>
<proteinExistence type="predicted"/>
<evidence type="ECO:0000256" key="1">
    <source>
        <dbReference type="SAM" id="MobiDB-lite"/>
    </source>
</evidence>
<dbReference type="EMBL" id="AP018586">
    <property type="protein sequence ID" value="BBD93530.1"/>
    <property type="molecule type" value="Genomic_DNA"/>
</dbReference>
<dbReference type="RefSeq" id="WP_037541790.1">
    <property type="nucleotide sequence ID" value="NZ_AP018585.1"/>
</dbReference>
<evidence type="ECO:0000313" key="4">
    <source>
        <dbReference type="Proteomes" id="UP000274772"/>
    </source>
</evidence>
<feature type="region of interest" description="Disordered" evidence="1">
    <location>
        <begin position="24"/>
        <end position="59"/>
    </location>
</feature>
<organism evidence="3 4">
    <name type="scientific">Staphylococcus caprae</name>
    <dbReference type="NCBI Taxonomy" id="29380"/>
    <lineage>
        <taxon>Bacteria</taxon>
        <taxon>Bacillati</taxon>
        <taxon>Bacillota</taxon>
        <taxon>Bacilli</taxon>
        <taxon>Bacillales</taxon>
        <taxon>Staphylococcaceae</taxon>
        <taxon>Staphylococcus</taxon>
    </lineage>
</organism>
<evidence type="ECO:0000313" key="3">
    <source>
        <dbReference type="EMBL" id="BBD93530.1"/>
    </source>
</evidence>
<evidence type="ECO:0008006" key="5">
    <source>
        <dbReference type="Google" id="ProtNLM"/>
    </source>
</evidence>
<keyword evidence="2" id="KW-0732">Signal</keyword>
<dbReference type="NCBIfam" id="NF033193">
    <property type="entry name" value="lipo_NDxxF"/>
    <property type="match status" value="1"/>
</dbReference>
<feature type="signal peptide" evidence="2">
    <location>
        <begin position="1"/>
        <end position="19"/>
    </location>
</feature>
<dbReference type="Proteomes" id="UP000274772">
    <property type="component" value="Chromosome"/>
</dbReference>
<protein>
    <recommendedName>
        <fullName evidence="5">NDxxF motif lipoprotein</fullName>
    </recommendedName>
</protein>
<sequence>MKKRVIVSLLLALSLTLAACSNNSEDDNNQNDHSSAHAPKSAKNIKEKDIFSSNKKGQNISDSEMKSALKKYLQVNNDVLDNKYVMQHKLDKQSDSSPKITKDQANKLSELSNLAVKNDLHFKKFVKNNKIPKEYKDPTQRIINYFNALNSTIANVDEDIEELNYQPQNTINVVDVPTKYAGDVNKKQQDKIKDFLKKKGIDTEVFDK</sequence>
<gene>
    <name evidence="3" type="ORF">JMUB590_2493</name>
</gene>
<reference evidence="3 4" key="1">
    <citation type="submission" date="2018-05" db="EMBL/GenBank/DDBJ databases">
        <title>Complete genome sequencing of three human clinical isolates of Staphylococcus caprae reveals virulence factors similar to those of S. epidermidis and S. capitis.</title>
        <authorList>
            <person name="Watanabe S."/>
            <person name="Cui L."/>
        </authorList>
    </citation>
    <scope>NUCLEOTIDE SEQUENCE [LARGE SCALE GENOMIC DNA]</scope>
    <source>
        <strain evidence="3 4">JMUB590</strain>
    </source>
</reference>
<keyword evidence="4" id="KW-1185">Reference proteome</keyword>
<dbReference type="GeneID" id="58052216"/>